<reference evidence="2" key="1">
    <citation type="submission" date="2009-02" db="EMBL/GenBank/DDBJ databases">
        <title>The Genome Sequence of Ajellomyces capsulatus strain G186AR.</title>
        <authorList>
            <consortium name="The Broad Institute Genome Sequencing Platform"/>
            <person name="Champion M."/>
            <person name="Cuomo C."/>
            <person name="Ma L.-J."/>
            <person name="Henn M.R."/>
            <person name="Sil A."/>
            <person name="Goldman B."/>
            <person name="Young S.K."/>
            <person name="Kodira C.D."/>
            <person name="Zeng Q."/>
            <person name="Koehrsen M."/>
            <person name="Alvarado L."/>
            <person name="Berlin A."/>
            <person name="Borenstein D."/>
            <person name="Chen Z."/>
            <person name="Engels R."/>
            <person name="Freedman E."/>
            <person name="Gellesch M."/>
            <person name="Goldberg J."/>
            <person name="Griggs A."/>
            <person name="Gujja S."/>
            <person name="Heiman D."/>
            <person name="Hepburn T."/>
            <person name="Howarth C."/>
            <person name="Jen D."/>
            <person name="Larson L."/>
            <person name="Lewis B."/>
            <person name="Mehta T."/>
            <person name="Park D."/>
            <person name="Pearson M."/>
            <person name="Roberts A."/>
            <person name="Saif S."/>
            <person name="Shea T."/>
            <person name="Shenoy N."/>
            <person name="Sisk P."/>
            <person name="Stolte C."/>
            <person name="Sykes S."/>
            <person name="Walk T."/>
            <person name="White J."/>
            <person name="Yandava C."/>
            <person name="Klein B."/>
            <person name="McEwen J.G."/>
            <person name="Puccia R."/>
            <person name="Goldman G.H."/>
            <person name="Felipe M.S."/>
            <person name="Nino-Vega G."/>
            <person name="San-Blas G."/>
            <person name="Taylor J."/>
            <person name="Mendoza L."/>
            <person name="Galagan J."/>
            <person name="Nusbaum C."/>
            <person name="Birren B."/>
        </authorList>
    </citation>
    <scope>NUCLEOTIDE SEQUENCE</scope>
    <source>
        <strain evidence="2">G186AR</strain>
    </source>
</reference>
<dbReference type="HOGENOM" id="CLU_1844539_0_0_1"/>
<evidence type="ECO:0000256" key="1">
    <source>
        <dbReference type="SAM" id="MobiDB-lite"/>
    </source>
</evidence>
<dbReference type="GeneID" id="69039555"/>
<gene>
    <name evidence="2" type="ORF">HCBG_06539</name>
</gene>
<dbReference type="AlphaFoldDB" id="C0NTQ9"/>
<evidence type="ECO:0000313" key="3">
    <source>
        <dbReference type="Proteomes" id="UP000001631"/>
    </source>
</evidence>
<accession>C0NTQ9</accession>
<sequence length="139" mass="15287">MKKETSPQPRLGLQRDGTTSHRYPTPGHSPQNLSAKVPWPRYSSCGSAALLVAQQITRSPPPNSTNVNLGPACPLSPPESPLITSLRCCCSGWLNLLQLNLFLLPSLPPTTARVPFDSRLFVLHDHPHTRAAVSFRMER</sequence>
<dbReference type="InParanoid" id="C0NTQ9"/>
<dbReference type="EMBL" id="GG663371">
    <property type="protein sequence ID" value="EEH05420.1"/>
    <property type="molecule type" value="Genomic_DNA"/>
</dbReference>
<proteinExistence type="predicted"/>
<name>C0NTQ9_AJECG</name>
<dbReference type="RefSeq" id="XP_045285901.1">
    <property type="nucleotide sequence ID" value="XM_045433588.1"/>
</dbReference>
<feature type="compositionally biased region" description="Polar residues" evidence="1">
    <location>
        <begin position="16"/>
        <end position="34"/>
    </location>
</feature>
<protein>
    <submittedName>
        <fullName evidence="2">Uncharacterized protein</fullName>
    </submittedName>
</protein>
<evidence type="ECO:0000313" key="2">
    <source>
        <dbReference type="EMBL" id="EEH05420.1"/>
    </source>
</evidence>
<dbReference type="Proteomes" id="UP000001631">
    <property type="component" value="Unassembled WGS sequence"/>
</dbReference>
<organism evidence="2 3">
    <name type="scientific">Ajellomyces capsulatus (strain G186AR / H82 / ATCC MYA-2454 / RMSCC 2432)</name>
    <name type="common">Darling's disease fungus</name>
    <name type="synonym">Histoplasma capsulatum</name>
    <dbReference type="NCBI Taxonomy" id="447093"/>
    <lineage>
        <taxon>Eukaryota</taxon>
        <taxon>Fungi</taxon>
        <taxon>Dikarya</taxon>
        <taxon>Ascomycota</taxon>
        <taxon>Pezizomycotina</taxon>
        <taxon>Eurotiomycetes</taxon>
        <taxon>Eurotiomycetidae</taxon>
        <taxon>Onygenales</taxon>
        <taxon>Ajellomycetaceae</taxon>
        <taxon>Histoplasma</taxon>
    </lineage>
</organism>
<keyword evidence="3" id="KW-1185">Reference proteome</keyword>
<feature type="region of interest" description="Disordered" evidence="1">
    <location>
        <begin position="1"/>
        <end position="35"/>
    </location>
</feature>